<protein>
    <recommendedName>
        <fullName evidence="4">PH domain-containing protein</fullName>
    </recommendedName>
</protein>
<keyword evidence="3" id="KW-1185">Reference proteome</keyword>
<accession>A0A9W6FQ57</accession>
<evidence type="ECO:0000256" key="1">
    <source>
        <dbReference type="SAM" id="Phobius"/>
    </source>
</evidence>
<keyword evidence="1" id="KW-0812">Transmembrane</keyword>
<evidence type="ECO:0000313" key="2">
    <source>
        <dbReference type="EMBL" id="GLI26237.1"/>
    </source>
</evidence>
<dbReference type="Proteomes" id="UP001144396">
    <property type="component" value="Unassembled WGS sequence"/>
</dbReference>
<feature type="transmembrane region" description="Helical" evidence="1">
    <location>
        <begin position="43"/>
        <end position="67"/>
    </location>
</feature>
<reference evidence="2" key="1">
    <citation type="submission" date="2022-12" db="EMBL/GenBank/DDBJ databases">
        <title>Reference genome sequencing for broad-spectrum identification of bacterial and archaeal isolates by mass spectrometry.</title>
        <authorList>
            <person name="Sekiguchi Y."/>
            <person name="Tourlousse D.M."/>
        </authorList>
    </citation>
    <scope>NUCLEOTIDE SEQUENCE</scope>
    <source>
        <strain evidence="2">14</strain>
    </source>
</reference>
<organism evidence="2 3">
    <name type="scientific">Agromyces rhizosphaerae</name>
    <dbReference type="NCBI Taxonomy" id="88374"/>
    <lineage>
        <taxon>Bacteria</taxon>
        <taxon>Bacillati</taxon>
        <taxon>Actinomycetota</taxon>
        <taxon>Actinomycetes</taxon>
        <taxon>Micrococcales</taxon>
        <taxon>Microbacteriaceae</taxon>
        <taxon>Agromyces</taxon>
    </lineage>
</organism>
<name>A0A9W6FQ57_9MICO</name>
<dbReference type="EMBL" id="BSDP01000001">
    <property type="protein sequence ID" value="GLI26237.1"/>
    <property type="molecule type" value="Genomic_DNA"/>
</dbReference>
<dbReference type="RefSeq" id="WP_281882234.1">
    <property type="nucleotide sequence ID" value="NZ_BSDP01000001.1"/>
</dbReference>
<dbReference type="AlphaFoldDB" id="A0A9W6FQ57"/>
<feature type="transmembrane region" description="Helical" evidence="1">
    <location>
        <begin position="73"/>
        <end position="94"/>
    </location>
</feature>
<sequence>MGDGGADTARSVVQSPAAAPRLSPHVPLVDRPVRVQTLRPRSAVIRGITTPVIGIGLPVVGVLLWTTIPEGEWVPVAVGAAVVGALLATVWLLFRRVAIWVDSTGITERGFFGVLRHAQRCDVDHVVRLDLYAGPTPDTNPQLFVIDRDGRALVRMRGDFWDASAMDVVAPILEVPEHRHREPLTLQDLRASHPELLYWFEKRPRRH</sequence>
<evidence type="ECO:0000313" key="3">
    <source>
        <dbReference type="Proteomes" id="UP001144396"/>
    </source>
</evidence>
<keyword evidence="1" id="KW-0472">Membrane</keyword>
<keyword evidence="1" id="KW-1133">Transmembrane helix</keyword>
<evidence type="ECO:0008006" key="4">
    <source>
        <dbReference type="Google" id="ProtNLM"/>
    </source>
</evidence>
<proteinExistence type="predicted"/>
<gene>
    <name evidence="2" type="ORF">ARHIZOSPH14_04790</name>
</gene>
<comment type="caution">
    <text evidence="2">The sequence shown here is derived from an EMBL/GenBank/DDBJ whole genome shotgun (WGS) entry which is preliminary data.</text>
</comment>